<organism evidence="2">
    <name type="scientific">Anguilla anguilla</name>
    <name type="common">European freshwater eel</name>
    <name type="synonym">Muraena anguilla</name>
    <dbReference type="NCBI Taxonomy" id="7936"/>
    <lineage>
        <taxon>Eukaryota</taxon>
        <taxon>Metazoa</taxon>
        <taxon>Chordata</taxon>
        <taxon>Craniata</taxon>
        <taxon>Vertebrata</taxon>
        <taxon>Euteleostomi</taxon>
        <taxon>Actinopterygii</taxon>
        <taxon>Neopterygii</taxon>
        <taxon>Teleostei</taxon>
        <taxon>Anguilliformes</taxon>
        <taxon>Anguillidae</taxon>
        <taxon>Anguilla</taxon>
    </lineage>
</organism>
<name>A0A0E9Y027_ANGAN</name>
<proteinExistence type="predicted"/>
<evidence type="ECO:0000313" key="2">
    <source>
        <dbReference type="EMBL" id="JAI07279.1"/>
    </source>
</evidence>
<reference evidence="2" key="2">
    <citation type="journal article" date="2015" name="Fish Shellfish Immunol.">
        <title>Early steps in the European eel (Anguilla anguilla)-Vibrio vulnificus interaction in the gills: Role of the RtxA13 toxin.</title>
        <authorList>
            <person name="Callol A."/>
            <person name="Pajuelo D."/>
            <person name="Ebbesson L."/>
            <person name="Teles M."/>
            <person name="MacKenzie S."/>
            <person name="Amaro C."/>
        </authorList>
    </citation>
    <scope>NUCLEOTIDE SEQUENCE</scope>
</reference>
<sequence length="39" mass="4371">MGAIVTFAVLLGTLFCECQYCINLSSFETVLFNIYISFV</sequence>
<protein>
    <submittedName>
        <fullName evidence="2">Uncharacterized protein</fullName>
    </submittedName>
</protein>
<accession>A0A0E9Y027</accession>
<feature type="signal peptide" evidence="1">
    <location>
        <begin position="1"/>
        <end position="18"/>
    </location>
</feature>
<evidence type="ECO:0000256" key="1">
    <source>
        <dbReference type="SAM" id="SignalP"/>
    </source>
</evidence>
<dbReference type="EMBL" id="GBXM01001299">
    <property type="protein sequence ID" value="JAI07279.1"/>
    <property type="molecule type" value="Transcribed_RNA"/>
</dbReference>
<keyword evidence="1" id="KW-0732">Signal</keyword>
<feature type="chain" id="PRO_5002435698" evidence="1">
    <location>
        <begin position="19"/>
        <end position="39"/>
    </location>
</feature>
<dbReference type="AlphaFoldDB" id="A0A0E9Y027"/>
<reference evidence="2" key="1">
    <citation type="submission" date="2014-11" db="EMBL/GenBank/DDBJ databases">
        <authorList>
            <person name="Amaro Gonzalez C."/>
        </authorList>
    </citation>
    <scope>NUCLEOTIDE SEQUENCE</scope>
</reference>